<dbReference type="GO" id="GO:0001516">
    <property type="term" value="P:prostaglandin biosynthetic process"/>
    <property type="evidence" value="ECO:0007669"/>
    <property type="project" value="TreeGrafter"/>
</dbReference>
<dbReference type="EC" id="1.11.1.20" evidence="10"/>
<keyword evidence="2" id="KW-0963">Cytoplasm</keyword>
<evidence type="ECO:0000256" key="3">
    <source>
        <dbReference type="ARBA" id="ARBA00022516"/>
    </source>
</evidence>
<protein>
    <recommendedName>
        <fullName evidence="11">Prostamide/prostaglandin F synthase</fullName>
        <ecNumber evidence="10">1.11.1.20</ecNumber>
    </recommendedName>
    <alternativeName>
        <fullName evidence="12">Peroxiredoxin-like 2B</fullName>
    </alternativeName>
</protein>
<feature type="compositionally biased region" description="Basic and acidic residues" evidence="15">
    <location>
        <begin position="218"/>
        <end position="227"/>
    </location>
</feature>
<evidence type="ECO:0000256" key="9">
    <source>
        <dbReference type="ARBA" id="ARBA00037965"/>
    </source>
</evidence>
<evidence type="ECO:0000256" key="11">
    <source>
        <dbReference type="ARBA" id="ARBA00040768"/>
    </source>
</evidence>
<evidence type="ECO:0000256" key="2">
    <source>
        <dbReference type="ARBA" id="ARBA00022490"/>
    </source>
</evidence>
<evidence type="ECO:0000256" key="4">
    <source>
        <dbReference type="ARBA" id="ARBA00022832"/>
    </source>
</evidence>
<comment type="subcellular location">
    <subcellularLocation>
        <location evidence="1">Cytoplasm</location>
        <location evidence="1">Cytosol</location>
    </subcellularLocation>
</comment>
<comment type="catalytic activity">
    <reaction evidence="13">
        <text>prostaglandin H2 + [thioredoxin]-dithiol = prostaglandin F2alpha + [thioredoxin]-disulfide</text>
        <dbReference type="Rhea" id="RHEA:28214"/>
        <dbReference type="Rhea" id="RHEA-COMP:10698"/>
        <dbReference type="Rhea" id="RHEA-COMP:10700"/>
        <dbReference type="ChEBI" id="CHEBI:29950"/>
        <dbReference type="ChEBI" id="CHEBI:50058"/>
        <dbReference type="ChEBI" id="CHEBI:57404"/>
        <dbReference type="ChEBI" id="CHEBI:57405"/>
        <dbReference type="EC" id="1.11.1.20"/>
    </reaction>
</comment>
<sequence length="264" mass="29010">MAATPEKPETESEKVGKLVVKKVPELEETTLSTLWQDQAVVITFFRRFGCIFCRQSAKEMSSLQPLLDKHDVKLVGVGMDEAGLEEFVKGKYFTGELFLDPSKDTYKALGYKRLNYFNILTSFFSKASRDAYNKSRSENIGGNFKGDSLQNGGTLVIKKGGEVLLSYKAENPADHVGAQEVLNALGITDPIPEVTPAATTNGHPETNGTTPADPEDAEPPKSEESPENKPAAATTNGYTHTLTYYLQLGSSWDERERYIASSNK</sequence>
<reference evidence="16" key="1">
    <citation type="submission" date="2021-06" db="EMBL/GenBank/DDBJ databases">
        <authorList>
            <person name="Hodson N. C."/>
            <person name="Mongue J. A."/>
            <person name="Jaron S. K."/>
        </authorList>
    </citation>
    <scope>NUCLEOTIDE SEQUENCE</scope>
</reference>
<dbReference type="PANTHER" id="PTHR28630">
    <property type="match status" value="1"/>
</dbReference>
<evidence type="ECO:0000256" key="14">
    <source>
        <dbReference type="ARBA" id="ARBA00048626"/>
    </source>
</evidence>
<evidence type="ECO:0000313" key="16">
    <source>
        <dbReference type="EMBL" id="CAG7835122.1"/>
    </source>
</evidence>
<feature type="compositionally biased region" description="Polar residues" evidence="15">
    <location>
        <begin position="197"/>
        <end position="210"/>
    </location>
</feature>
<keyword evidence="4" id="KW-0276">Fatty acid metabolism</keyword>
<evidence type="ECO:0000256" key="13">
    <source>
        <dbReference type="ARBA" id="ARBA00047917"/>
    </source>
</evidence>
<gene>
    <name evidence="16" type="ORF">AFUS01_LOCUS44542</name>
</gene>
<evidence type="ECO:0000256" key="6">
    <source>
        <dbReference type="ARBA" id="ARBA00023002"/>
    </source>
</evidence>
<dbReference type="Proteomes" id="UP000708208">
    <property type="component" value="Unassembled WGS sequence"/>
</dbReference>
<keyword evidence="5" id="KW-0521">NADP</keyword>
<keyword evidence="17" id="KW-1185">Reference proteome</keyword>
<dbReference type="PANTHER" id="PTHR28630:SF29">
    <property type="entry name" value="PROSTAMIDE_PROSTAGLANDIN F SYNTHASE"/>
    <property type="match status" value="1"/>
</dbReference>
<evidence type="ECO:0000256" key="7">
    <source>
        <dbReference type="ARBA" id="ARBA00023098"/>
    </source>
</evidence>
<feature type="region of interest" description="Disordered" evidence="15">
    <location>
        <begin position="191"/>
        <end position="239"/>
    </location>
</feature>
<evidence type="ECO:0000256" key="15">
    <source>
        <dbReference type="SAM" id="MobiDB-lite"/>
    </source>
</evidence>
<proteinExistence type="inferred from homology"/>
<dbReference type="Pfam" id="PF13911">
    <property type="entry name" value="AhpC-TSA_2"/>
    <property type="match status" value="1"/>
</dbReference>
<dbReference type="CDD" id="cd02970">
    <property type="entry name" value="PRX_like2"/>
    <property type="match status" value="1"/>
</dbReference>
<evidence type="ECO:0000256" key="12">
    <source>
        <dbReference type="ARBA" id="ARBA00041838"/>
    </source>
</evidence>
<evidence type="ECO:0000256" key="1">
    <source>
        <dbReference type="ARBA" id="ARBA00004514"/>
    </source>
</evidence>
<dbReference type="EMBL" id="CAJVCH010570535">
    <property type="protein sequence ID" value="CAG7835122.1"/>
    <property type="molecule type" value="Genomic_DNA"/>
</dbReference>
<comment type="catalytic activity">
    <reaction evidence="14">
        <text>prostamide F2alpha + [thioredoxin]-disulfide = prostamide H2 + [thioredoxin]-dithiol</text>
        <dbReference type="Rhea" id="RHEA:26373"/>
        <dbReference type="Rhea" id="RHEA-COMP:10698"/>
        <dbReference type="Rhea" id="RHEA-COMP:10700"/>
        <dbReference type="ChEBI" id="CHEBI:29950"/>
        <dbReference type="ChEBI" id="CHEBI:50058"/>
        <dbReference type="ChEBI" id="CHEBI:53081"/>
        <dbReference type="ChEBI" id="CHEBI:53082"/>
        <dbReference type="EC" id="1.11.1.20"/>
    </reaction>
</comment>
<comment type="caution">
    <text evidence="16">The sequence shown here is derived from an EMBL/GenBank/DDBJ whole genome shotgun (WGS) entry which is preliminary data.</text>
</comment>
<comment type="function">
    <text evidence="8">Catalyzes the reduction of prostaglandin-ethanolamide H(2) (prostamide H(2)) to prostamide F(2alpha) with NADPH as proton donor. Also able to reduce prostaglandin H(2) to prostaglandin F(2alpha).</text>
</comment>
<dbReference type="OrthoDB" id="40334at2759"/>
<dbReference type="GO" id="GO:0047017">
    <property type="term" value="F:prostaglandin F synthase activity"/>
    <property type="evidence" value="ECO:0007669"/>
    <property type="project" value="TreeGrafter"/>
</dbReference>
<organism evidence="16 17">
    <name type="scientific">Allacma fusca</name>
    <dbReference type="NCBI Taxonomy" id="39272"/>
    <lineage>
        <taxon>Eukaryota</taxon>
        <taxon>Metazoa</taxon>
        <taxon>Ecdysozoa</taxon>
        <taxon>Arthropoda</taxon>
        <taxon>Hexapoda</taxon>
        <taxon>Collembola</taxon>
        <taxon>Symphypleona</taxon>
        <taxon>Sminthuridae</taxon>
        <taxon>Allacma</taxon>
    </lineage>
</organism>
<evidence type="ECO:0000256" key="5">
    <source>
        <dbReference type="ARBA" id="ARBA00022857"/>
    </source>
</evidence>
<keyword evidence="6" id="KW-0560">Oxidoreductase</keyword>
<name>A0A8J2Q039_9HEXA</name>
<dbReference type="FunFam" id="3.40.30.10:FF:000243">
    <property type="entry name" value="Prostamide/prostaglandin F synthase"/>
    <property type="match status" value="1"/>
</dbReference>
<evidence type="ECO:0000256" key="10">
    <source>
        <dbReference type="ARBA" id="ARBA00039126"/>
    </source>
</evidence>
<evidence type="ECO:0000313" key="17">
    <source>
        <dbReference type="Proteomes" id="UP000708208"/>
    </source>
</evidence>
<dbReference type="GO" id="GO:0005829">
    <property type="term" value="C:cytosol"/>
    <property type="evidence" value="ECO:0007669"/>
    <property type="project" value="UniProtKB-SubCell"/>
</dbReference>
<evidence type="ECO:0000256" key="8">
    <source>
        <dbReference type="ARBA" id="ARBA00037117"/>
    </source>
</evidence>
<dbReference type="InterPro" id="IPR032801">
    <property type="entry name" value="PXL2A/B/C"/>
</dbReference>
<dbReference type="AlphaFoldDB" id="A0A8J2Q039"/>
<keyword evidence="3" id="KW-0444">Lipid biosynthesis</keyword>
<keyword evidence="7" id="KW-0443">Lipid metabolism</keyword>
<accession>A0A8J2Q039</accession>
<comment type="similarity">
    <text evidence="9">Belongs to the peroxiredoxin-like PRXL2 family. Prostamide/prostaglandin F synthase subfamily.</text>
</comment>